<evidence type="ECO:0000313" key="7">
    <source>
        <dbReference type="Proteomes" id="UP000315825"/>
    </source>
</evidence>
<dbReference type="EMBL" id="SHBE01000002">
    <property type="protein sequence ID" value="RZO26880.1"/>
    <property type="molecule type" value="Genomic_DNA"/>
</dbReference>
<name>A0A520N067_9GAMM</name>
<dbReference type="InterPro" id="IPR003699">
    <property type="entry name" value="QueA"/>
</dbReference>
<dbReference type="AlphaFoldDB" id="A0A520N067"/>
<dbReference type="GO" id="GO:0008616">
    <property type="term" value="P:tRNA queuosine(34) biosynthetic process"/>
    <property type="evidence" value="ECO:0007669"/>
    <property type="project" value="UniProtKB-UniRule"/>
</dbReference>
<comment type="subcellular location">
    <subcellularLocation>
        <location evidence="5">Cytoplasm</location>
    </subcellularLocation>
</comment>
<dbReference type="HAMAP" id="MF_00113">
    <property type="entry name" value="QueA"/>
    <property type="match status" value="1"/>
</dbReference>
<reference evidence="6 7" key="1">
    <citation type="submission" date="2019-02" db="EMBL/GenBank/DDBJ databases">
        <title>Prokaryotic population dynamics and viral predation in marine succession experiment using metagenomics: the confinement effect.</title>
        <authorList>
            <person name="Haro-Moreno J.M."/>
            <person name="Rodriguez-Valera F."/>
            <person name="Lopez-Perez M."/>
        </authorList>
    </citation>
    <scope>NUCLEOTIDE SEQUENCE [LARGE SCALE GENOMIC DNA]</scope>
    <source>
        <strain evidence="6">MED-G159</strain>
    </source>
</reference>
<evidence type="ECO:0000256" key="3">
    <source>
        <dbReference type="ARBA" id="ARBA00022691"/>
    </source>
</evidence>
<evidence type="ECO:0000256" key="1">
    <source>
        <dbReference type="ARBA" id="ARBA00022490"/>
    </source>
</evidence>
<dbReference type="InterPro" id="IPR042119">
    <property type="entry name" value="QueA_dom2"/>
</dbReference>
<protein>
    <recommendedName>
        <fullName evidence="5">S-adenosylmethionine:tRNA ribosyltransferase-isomerase</fullName>
        <ecNumber evidence="5">2.4.99.17</ecNumber>
    </recommendedName>
    <alternativeName>
        <fullName evidence="5">Queuosine biosynthesis protein QueA</fullName>
    </alternativeName>
</protein>
<comment type="subunit">
    <text evidence="5">Monomer.</text>
</comment>
<dbReference type="UniPathway" id="UPA00392"/>
<dbReference type="Gene3D" id="3.40.1780.10">
    <property type="entry name" value="QueA-like"/>
    <property type="match status" value="1"/>
</dbReference>
<keyword evidence="6" id="KW-0413">Isomerase</keyword>
<dbReference type="Pfam" id="PF02547">
    <property type="entry name" value="Queuosine_synth"/>
    <property type="match status" value="1"/>
</dbReference>
<keyword evidence="4 5" id="KW-0671">Queuosine biosynthesis</keyword>
<keyword evidence="6" id="KW-0328">Glycosyltransferase</keyword>
<dbReference type="SUPFAM" id="SSF111337">
    <property type="entry name" value="QueA-like"/>
    <property type="match status" value="1"/>
</dbReference>
<dbReference type="PANTHER" id="PTHR30307">
    <property type="entry name" value="S-ADENOSYLMETHIONINE:TRNA RIBOSYLTRANSFERASE-ISOMERASE"/>
    <property type="match status" value="1"/>
</dbReference>
<comment type="function">
    <text evidence="5">Transfers and isomerizes the ribose moiety from AdoMet to the 7-aminomethyl group of 7-deazaguanine (preQ1-tRNA) to give epoxyqueuosine (oQ-tRNA).</text>
</comment>
<evidence type="ECO:0000313" key="6">
    <source>
        <dbReference type="EMBL" id="RZO26880.1"/>
    </source>
</evidence>
<dbReference type="GO" id="GO:0005737">
    <property type="term" value="C:cytoplasm"/>
    <property type="evidence" value="ECO:0007669"/>
    <property type="project" value="UniProtKB-SubCell"/>
</dbReference>
<dbReference type="PANTHER" id="PTHR30307:SF0">
    <property type="entry name" value="S-ADENOSYLMETHIONINE:TRNA RIBOSYLTRANSFERASE-ISOMERASE"/>
    <property type="match status" value="1"/>
</dbReference>
<keyword evidence="3 5" id="KW-0949">S-adenosyl-L-methionine</keyword>
<comment type="catalytic activity">
    <reaction evidence="5">
        <text>7-aminomethyl-7-carbaguanosine(34) in tRNA + S-adenosyl-L-methionine = epoxyqueuosine(34) in tRNA + adenine + L-methionine + 2 H(+)</text>
        <dbReference type="Rhea" id="RHEA:32155"/>
        <dbReference type="Rhea" id="RHEA-COMP:10342"/>
        <dbReference type="Rhea" id="RHEA-COMP:18582"/>
        <dbReference type="ChEBI" id="CHEBI:15378"/>
        <dbReference type="ChEBI" id="CHEBI:16708"/>
        <dbReference type="ChEBI" id="CHEBI:57844"/>
        <dbReference type="ChEBI" id="CHEBI:59789"/>
        <dbReference type="ChEBI" id="CHEBI:82833"/>
        <dbReference type="ChEBI" id="CHEBI:194443"/>
        <dbReference type="EC" id="2.4.99.17"/>
    </reaction>
</comment>
<comment type="caution">
    <text evidence="6">The sequence shown here is derived from an EMBL/GenBank/DDBJ whole genome shotgun (WGS) entry which is preliminary data.</text>
</comment>
<proteinExistence type="inferred from homology"/>
<evidence type="ECO:0000256" key="4">
    <source>
        <dbReference type="ARBA" id="ARBA00022785"/>
    </source>
</evidence>
<accession>A0A520N067</accession>
<sequence length="351" mass="40237">MDNDIYKSDYFYDLPQDLIAKYPLKERTMSKLLCLDKSDYRIVNFPDIVKKIDRNDLLVINETKVFQARLELNKKTGGRVEILIVEKINKFTANCLTRGLNKKLLKQRLFSAKFPLDIKIITSSDNKFTRIEFSQSIDKICSTIGSMPIPPYLKRQGEQIDEERYQSVFSNNKYNNSVAAPTASLHFDKELLIKLSEETTIAKISLDVGYGTFQPIKSNKIPIESTLHTENFYIPKNINKEIKKCRSNGGRVIALGTTTLRALESAYNVVKKEMNTGHQSTDIFIKDGYKFKVVDSLITNFHLPESSLLMLVCAFGDKSNVMNAYEYAIKNKLRFFSYGDAMLIEKCLSKF</sequence>
<dbReference type="Gene3D" id="2.40.10.240">
    <property type="entry name" value="QueA-like"/>
    <property type="match status" value="1"/>
</dbReference>
<dbReference type="InterPro" id="IPR036100">
    <property type="entry name" value="QueA_sf"/>
</dbReference>
<dbReference type="EC" id="2.4.99.17" evidence="5"/>
<evidence type="ECO:0000256" key="5">
    <source>
        <dbReference type="HAMAP-Rule" id="MF_00113"/>
    </source>
</evidence>
<organism evidence="6 7">
    <name type="scientific">SAR86 cluster bacterium</name>
    <dbReference type="NCBI Taxonomy" id="2030880"/>
    <lineage>
        <taxon>Bacteria</taxon>
        <taxon>Pseudomonadati</taxon>
        <taxon>Pseudomonadota</taxon>
        <taxon>Gammaproteobacteria</taxon>
        <taxon>SAR86 cluster</taxon>
    </lineage>
</organism>
<keyword evidence="1 5" id="KW-0963">Cytoplasm</keyword>
<comment type="pathway">
    <text evidence="5">tRNA modification; tRNA-queuosine biosynthesis.</text>
</comment>
<dbReference type="NCBIfam" id="NF001140">
    <property type="entry name" value="PRK00147.1"/>
    <property type="match status" value="1"/>
</dbReference>
<dbReference type="NCBIfam" id="TIGR00113">
    <property type="entry name" value="queA"/>
    <property type="match status" value="1"/>
</dbReference>
<evidence type="ECO:0000256" key="2">
    <source>
        <dbReference type="ARBA" id="ARBA00022679"/>
    </source>
</evidence>
<dbReference type="Proteomes" id="UP000315825">
    <property type="component" value="Unassembled WGS sequence"/>
</dbReference>
<dbReference type="InterPro" id="IPR042118">
    <property type="entry name" value="QueA_dom1"/>
</dbReference>
<comment type="similarity">
    <text evidence="5">Belongs to the QueA family.</text>
</comment>
<keyword evidence="2 5" id="KW-0808">Transferase</keyword>
<dbReference type="GO" id="GO:0051075">
    <property type="term" value="F:S-adenosylmethionine:tRNA ribosyltransferase-isomerase activity"/>
    <property type="evidence" value="ECO:0007669"/>
    <property type="project" value="UniProtKB-EC"/>
</dbReference>
<gene>
    <name evidence="5 6" type="primary">queA</name>
    <name evidence="6" type="ORF">EVA92_01655</name>
</gene>